<dbReference type="Gene3D" id="3.30.479.10">
    <property type="entry name" value="6-pyruvoyl tetrahydropterin synthase/QueD"/>
    <property type="match status" value="1"/>
</dbReference>
<keyword evidence="3" id="KW-0456">Lyase</keyword>
<feature type="active site" description="Proton acceptor" evidence="4">
    <location>
        <position position="24"/>
    </location>
</feature>
<dbReference type="InterPro" id="IPR038418">
    <property type="entry name" value="6-PTP_synth/QueD_sf"/>
</dbReference>
<name>A0A7J3MZT5_9CREN</name>
<dbReference type="InterPro" id="IPR007115">
    <property type="entry name" value="6-PTP_synth/QueD"/>
</dbReference>
<dbReference type="AlphaFoldDB" id="A0A7J3MZT5"/>
<evidence type="ECO:0000313" key="6">
    <source>
        <dbReference type="EMBL" id="HFQ79002.1"/>
    </source>
</evidence>
<dbReference type="PIRSF" id="PIRSF006113">
    <property type="entry name" value="PTP_synth"/>
    <property type="match status" value="1"/>
</dbReference>
<gene>
    <name evidence="7" type="primary">queD</name>
    <name evidence="6" type="ORF">ENT99_04780</name>
    <name evidence="7" type="ORF">ENU64_06665</name>
</gene>
<sequence length="124" mass="14427">MRYRVGIREYLSAAHRIEDHQGPCRNLHGHTYIVDVEVESNSLNEMNMVVDIIVLRKIVRDVIEVLDHTYLNEVFKDKNVTSELIAVYILEHICTSLKALGIKFLGIKVRIYETPTSWVEVEYP</sequence>
<keyword evidence="2 5" id="KW-0862">Zinc</keyword>
<dbReference type="EMBL" id="DTDH01000178">
    <property type="protein sequence ID" value="HGT99092.1"/>
    <property type="molecule type" value="Genomic_DNA"/>
</dbReference>
<comment type="caution">
    <text evidence="7">The sequence shown here is derived from an EMBL/GenBank/DDBJ whole genome shotgun (WGS) entry which is preliminary data.</text>
</comment>
<dbReference type="PANTHER" id="PTHR12589:SF7">
    <property type="entry name" value="6-PYRUVOYL TETRAHYDROBIOPTERIN SYNTHASE"/>
    <property type="match status" value="1"/>
</dbReference>
<feature type="active site" description="Charge relay system" evidence="4">
    <location>
        <position position="113"/>
    </location>
</feature>
<dbReference type="NCBIfam" id="TIGR03367">
    <property type="entry name" value="queuosine_QueD"/>
    <property type="match status" value="1"/>
</dbReference>
<proteinExistence type="predicted"/>
<feature type="binding site" evidence="5">
    <location>
        <position position="30"/>
    </location>
    <ligand>
        <name>Zn(2+)</name>
        <dbReference type="ChEBI" id="CHEBI:29105"/>
    </ligand>
</feature>
<evidence type="ECO:0000256" key="3">
    <source>
        <dbReference type="ARBA" id="ARBA00023239"/>
    </source>
</evidence>
<dbReference type="EMBL" id="DTAU01000098">
    <property type="protein sequence ID" value="HFQ79002.1"/>
    <property type="molecule type" value="Genomic_DNA"/>
</dbReference>
<evidence type="ECO:0000256" key="5">
    <source>
        <dbReference type="PIRSR" id="PIRSR006113-2"/>
    </source>
</evidence>
<dbReference type="GO" id="GO:0016829">
    <property type="term" value="F:lyase activity"/>
    <property type="evidence" value="ECO:0007669"/>
    <property type="project" value="UniProtKB-KW"/>
</dbReference>
<evidence type="ECO:0000256" key="4">
    <source>
        <dbReference type="PIRSR" id="PIRSR006113-1"/>
    </source>
</evidence>
<reference evidence="7" key="1">
    <citation type="journal article" date="2020" name="mSystems">
        <title>Genome- and Community-Level Interaction Insights into Carbon Utilization and Element Cycling Functions of Hydrothermarchaeota in Hydrothermal Sediment.</title>
        <authorList>
            <person name="Zhou Z."/>
            <person name="Liu Y."/>
            <person name="Xu W."/>
            <person name="Pan J."/>
            <person name="Luo Z.H."/>
            <person name="Li M."/>
        </authorList>
    </citation>
    <scope>NUCLEOTIDE SEQUENCE [LARGE SCALE GENOMIC DNA]</scope>
    <source>
        <strain evidence="6">SpSt-629</strain>
        <strain evidence="7">SpSt-688</strain>
    </source>
</reference>
<dbReference type="PANTHER" id="PTHR12589">
    <property type="entry name" value="PYRUVOYL TETRAHYDROBIOPTERIN SYNTHASE"/>
    <property type="match status" value="1"/>
</dbReference>
<evidence type="ECO:0000256" key="2">
    <source>
        <dbReference type="ARBA" id="ARBA00022833"/>
    </source>
</evidence>
<dbReference type="SUPFAM" id="SSF55620">
    <property type="entry name" value="Tetrahydrobiopterin biosynthesis enzymes-like"/>
    <property type="match status" value="1"/>
</dbReference>
<organism evidence="7">
    <name type="scientific">Ignisphaera aggregans</name>
    <dbReference type="NCBI Taxonomy" id="334771"/>
    <lineage>
        <taxon>Archaea</taxon>
        <taxon>Thermoproteota</taxon>
        <taxon>Thermoprotei</taxon>
        <taxon>Desulfurococcales</taxon>
        <taxon>Desulfurococcaceae</taxon>
        <taxon>Ignisphaera</taxon>
    </lineage>
</organism>
<evidence type="ECO:0000313" key="7">
    <source>
        <dbReference type="EMBL" id="HGT99092.1"/>
    </source>
</evidence>
<comment type="cofactor">
    <cofactor evidence="5">
        <name>Zn(2+)</name>
        <dbReference type="ChEBI" id="CHEBI:29105"/>
    </cofactor>
    <text evidence="5">Binds 1 zinc ion per subunit.</text>
</comment>
<dbReference type="Pfam" id="PF01242">
    <property type="entry name" value="PTPS"/>
    <property type="match status" value="1"/>
</dbReference>
<feature type="active site" description="Charge relay system" evidence="4">
    <location>
        <position position="68"/>
    </location>
</feature>
<protein>
    <submittedName>
        <fullName evidence="7">6-carboxytetrahydropterin synthase QueD</fullName>
    </submittedName>
</protein>
<evidence type="ECO:0000256" key="1">
    <source>
        <dbReference type="ARBA" id="ARBA00022723"/>
    </source>
</evidence>
<dbReference type="GO" id="GO:0046872">
    <property type="term" value="F:metal ion binding"/>
    <property type="evidence" value="ECO:0007669"/>
    <property type="project" value="UniProtKB-KW"/>
</dbReference>
<keyword evidence="1 5" id="KW-0479">Metal-binding</keyword>
<accession>A0A7J3MZT5</accession>
<feature type="binding site" evidence="5">
    <location>
        <position position="28"/>
    </location>
    <ligand>
        <name>Zn(2+)</name>
        <dbReference type="ChEBI" id="CHEBI:29105"/>
    </ligand>
</feature>
<feature type="binding site" evidence="5">
    <location>
        <position position="15"/>
    </location>
    <ligand>
        <name>Zn(2+)</name>
        <dbReference type="ChEBI" id="CHEBI:29105"/>
    </ligand>
</feature>